<protein>
    <submittedName>
        <fullName evidence="3">Slfn1 protein</fullName>
    </submittedName>
</protein>
<dbReference type="EMBL" id="CALSGD010001390">
    <property type="protein sequence ID" value="CAH6785762.1"/>
    <property type="molecule type" value="Genomic_DNA"/>
</dbReference>
<evidence type="ECO:0000259" key="2">
    <source>
        <dbReference type="Pfam" id="PF17057"/>
    </source>
</evidence>
<reference evidence="3" key="1">
    <citation type="submission" date="2022-06" db="EMBL/GenBank/DDBJ databases">
        <authorList>
            <person name="Andreotti S."/>
            <person name="Wyler E."/>
        </authorList>
    </citation>
    <scope>NUCLEOTIDE SEQUENCE</scope>
</reference>
<dbReference type="Proteomes" id="UP001152836">
    <property type="component" value="Unassembled WGS sequence"/>
</dbReference>
<dbReference type="PANTHER" id="PTHR12155">
    <property type="entry name" value="SCHLAFEN"/>
    <property type="match status" value="1"/>
</dbReference>
<comment type="caution">
    <text evidence="3">The sequence shown here is derived from an EMBL/GenBank/DDBJ whole genome shotgun (WGS) entry which is preliminary data.</text>
</comment>
<dbReference type="InterPro" id="IPR038461">
    <property type="entry name" value="Schlafen_AlbA_2_dom_sf"/>
</dbReference>
<feature type="domain" description="Poxin-Schlafen/Schlafen-like N-terminal" evidence="2">
    <location>
        <begin position="80"/>
        <end position="206"/>
    </location>
</feature>
<proteinExistence type="predicted"/>
<organism evidence="3 4">
    <name type="scientific">Phodopus roborovskii</name>
    <name type="common">Roborovski's desert hamster</name>
    <name type="synonym">Cricetulus roborovskii</name>
    <dbReference type="NCBI Taxonomy" id="109678"/>
    <lineage>
        <taxon>Eukaryota</taxon>
        <taxon>Metazoa</taxon>
        <taxon>Chordata</taxon>
        <taxon>Craniata</taxon>
        <taxon>Vertebrata</taxon>
        <taxon>Euteleostomi</taxon>
        <taxon>Mammalia</taxon>
        <taxon>Eutheria</taxon>
        <taxon>Euarchontoglires</taxon>
        <taxon>Glires</taxon>
        <taxon>Rodentia</taxon>
        <taxon>Myomorpha</taxon>
        <taxon>Muroidea</taxon>
        <taxon>Cricetidae</taxon>
        <taxon>Cricetinae</taxon>
        <taxon>Phodopus</taxon>
    </lineage>
</organism>
<dbReference type="InterPro" id="IPR007421">
    <property type="entry name" value="Schlafen_AlbA_2_dom"/>
</dbReference>
<feature type="domain" description="Schlafen AlbA-2" evidence="1">
    <location>
        <begin position="208"/>
        <end position="330"/>
    </location>
</feature>
<dbReference type="FunFam" id="3.30.950.30:FF:000001">
    <property type="entry name" value="Schlafen family member 14"/>
    <property type="match status" value="1"/>
</dbReference>
<evidence type="ECO:0000313" key="3">
    <source>
        <dbReference type="EMBL" id="CAH6785762.1"/>
    </source>
</evidence>
<dbReference type="InterPro" id="IPR031450">
    <property type="entry name" value="Poxin-SLFN/SLFN_N"/>
</dbReference>
<dbReference type="InterPro" id="IPR029684">
    <property type="entry name" value="Schlafen"/>
</dbReference>
<dbReference type="AlphaFoldDB" id="A0AAU9YZP9"/>
<sequence>MDITIDPESTPELVVLNLGKITLGVKSKEETKVSPKKQNTRILRAVCALLNSRGGMVKALIENGDYNFNSYGLWKDLDTSLRAISPLVQRYLDFKQERGYFFISVKSWSPDISGLQLATIATNLYIRNGTSCAQMDLHTALQFFKDKANPGLRSPIKRLLDKMPGEDVLEELGQEALYVQEELHVQELAAAFFDQTILTEMAKFSFSESKNVEYKSFGTDKVVQRVKDALPRIVSAFANTDGGYLFIGLDEEKKQIIGFKANENDLVHLESEIEKYIQRLPVTHFCEEQEKIKYTCKFIQVHRQGTVCSYVCALRVERFCCAVFIKNPDSWHVEDGCLKRFTAEEWVKHQMASRLESRRELNI</sequence>
<dbReference type="PANTHER" id="PTHR12155:SF2">
    <property type="entry name" value="RIBONUCLEASE SLFN12"/>
    <property type="match status" value="1"/>
</dbReference>
<evidence type="ECO:0000259" key="1">
    <source>
        <dbReference type="Pfam" id="PF04326"/>
    </source>
</evidence>
<dbReference type="Pfam" id="PF17057">
    <property type="entry name" value="B3R"/>
    <property type="match status" value="1"/>
</dbReference>
<name>A0AAU9YZP9_PHORO</name>
<evidence type="ECO:0000313" key="4">
    <source>
        <dbReference type="Proteomes" id="UP001152836"/>
    </source>
</evidence>
<dbReference type="Pfam" id="PF04326">
    <property type="entry name" value="SLFN_AlbA_2"/>
    <property type="match status" value="1"/>
</dbReference>
<gene>
    <name evidence="3" type="primary">Slfn1</name>
    <name evidence="3" type="ORF">PHOROB_LOCUS3959</name>
</gene>
<accession>A0AAU9YZP9</accession>
<keyword evidence="4" id="KW-1185">Reference proteome</keyword>
<dbReference type="Gene3D" id="3.30.950.30">
    <property type="entry name" value="Schlafen, AAA domain"/>
    <property type="match status" value="1"/>
</dbReference>